<evidence type="ECO:0000256" key="2">
    <source>
        <dbReference type="SAM" id="SignalP"/>
    </source>
</evidence>
<dbReference type="OMA" id="MERIEFN"/>
<feature type="signal peptide" evidence="2">
    <location>
        <begin position="1"/>
        <end position="16"/>
    </location>
</feature>
<keyword evidence="2" id="KW-0732">Signal</keyword>
<organism evidence="3 4">
    <name type="scientific">Xylona heveae (strain CBS 132557 / TC161)</name>
    <dbReference type="NCBI Taxonomy" id="1328760"/>
    <lineage>
        <taxon>Eukaryota</taxon>
        <taxon>Fungi</taxon>
        <taxon>Dikarya</taxon>
        <taxon>Ascomycota</taxon>
        <taxon>Pezizomycotina</taxon>
        <taxon>Xylonomycetes</taxon>
        <taxon>Xylonales</taxon>
        <taxon>Xylonaceae</taxon>
        <taxon>Xylona</taxon>
    </lineage>
</organism>
<feature type="compositionally biased region" description="Basic and acidic residues" evidence="1">
    <location>
        <begin position="113"/>
        <end position="122"/>
    </location>
</feature>
<name>A0A165HKP1_XYLHT</name>
<accession>A0A165HKP1</accession>
<feature type="region of interest" description="Disordered" evidence="1">
    <location>
        <begin position="113"/>
        <end position="134"/>
    </location>
</feature>
<evidence type="ECO:0000313" key="4">
    <source>
        <dbReference type="Proteomes" id="UP000076632"/>
    </source>
</evidence>
<dbReference type="EMBL" id="KV407457">
    <property type="protein sequence ID" value="KZF23656.1"/>
    <property type="molecule type" value="Genomic_DNA"/>
</dbReference>
<dbReference type="InParanoid" id="A0A165HKP1"/>
<evidence type="ECO:0000313" key="3">
    <source>
        <dbReference type="EMBL" id="KZF23656.1"/>
    </source>
</evidence>
<protein>
    <submittedName>
        <fullName evidence="3">Uncharacterized protein</fullName>
    </submittedName>
</protein>
<reference evidence="3 4" key="1">
    <citation type="journal article" date="2016" name="Fungal Biol.">
        <title>The genome of Xylona heveae provides a window into fungal endophytism.</title>
        <authorList>
            <person name="Gazis R."/>
            <person name="Kuo A."/>
            <person name="Riley R."/>
            <person name="LaButti K."/>
            <person name="Lipzen A."/>
            <person name="Lin J."/>
            <person name="Amirebrahimi M."/>
            <person name="Hesse C.N."/>
            <person name="Spatafora J.W."/>
            <person name="Henrissat B."/>
            <person name="Hainaut M."/>
            <person name="Grigoriev I.V."/>
            <person name="Hibbett D.S."/>
        </authorList>
    </citation>
    <scope>NUCLEOTIDE SEQUENCE [LARGE SCALE GENOMIC DNA]</scope>
    <source>
        <strain evidence="3 4">TC161</strain>
    </source>
</reference>
<dbReference type="RefSeq" id="XP_018189211.1">
    <property type="nucleotide sequence ID" value="XM_018331014.1"/>
</dbReference>
<sequence length="242" mass="27250">MIIGLFLCILAATANAGPILSDGSSQKIIGDTHHLNEEHHPEQIFLHSSNSTTINFDDIIATNGVAKIHSPYHNLEFSAFSIIAPNHPALRGRISENDRNSAVSAPNALIGSRYHESNRSDDSPASFGMQSKSKSDSGLLPYFDLLTFWIKPLDAPPPGTTIHVRGHRYDYDAEKKPLEWHVDFIVGYHEPFLVKIEEFSGKKWDKLKKVEMWANFGLAKLDWEFCVDDLEVQFYRDEAAEL</sequence>
<gene>
    <name evidence="3" type="ORF">L228DRAFT_238193</name>
</gene>
<dbReference type="Proteomes" id="UP000076632">
    <property type="component" value="Unassembled WGS sequence"/>
</dbReference>
<dbReference type="AlphaFoldDB" id="A0A165HKP1"/>
<dbReference type="OrthoDB" id="4153234at2759"/>
<feature type="chain" id="PRO_5007858719" evidence="2">
    <location>
        <begin position="17"/>
        <end position="242"/>
    </location>
</feature>
<evidence type="ECO:0000256" key="1">
    <source>
        <dbReference type="SAM" id="MobiDB-lite"/>
    </source>
</evidence>
<proteinExistence type="predicted"/>
<dbReference type="GeneID" id="28896151"/>
<keyword evidence="4" id="KW-1185">Reference proteome</keyword>